<gene>
    <name evidence="1" type="ORF">SAMN05421738_10175</name>
</gene>
<evidence type="ECO:0000313" key="1">
    <source>
        <dbReference type="EMBL" id="SFM60099.1"/>
    </source>
</evidence>
<proteinExistence type="predicted"/>
<dbReference type="OrthoDB" id="958951at2"/>
<reference evidence="2" key="1">
    <citation type="submission" date="2016-10" db="EMBL/GenBank/DDBJ databases">
        <authorList>
            <person name="Varghese N."/>
            <person name="Submissions S."/>
        </authorList>
    </citation>
    <scope>NUCLEOTIDE SEQUENCE [LARGE SCALE GENOMIC DNA]</scope>
    <source>
        <strain evidence="2">XJ109</strain>
    </source>
</reference>
<sequence>MRNIFILGLGVLASVAFGQVDKIYKHSGEIIEGQIKRVGEFTVEYTYDGEDAIQSLSKYSVNKVFYGKSTRIEDVSNKIEITDDKDWNKVVILEDKQLVAGLKKGDDLKSKTGMVNFRSGNGKDERAEKVLKQQAAEVRCPFILLLSDKTVGKSAKKTGSCYKYN</sequence>
<dbReference type="AlphaFoldDB" id="A0A1I4S6L7"/>
<organism evidence="1 2">
    <name type="scientific">Algoriella xinjiangensis</name>
    <dbReference type="NCBI Taxonomy" id="684065"/>
    <lineage>
        <taxon>Bacteria</taxon>
        <taxon>Pseudomonadati</taxon>
        <taxon>Bacteroidota</taxon>
        <taxon>Flavobacteriia</taxon>
        <taxon>Flavobacteriales</taxon>
        <taxon>Weeksellaceae</taxon>
        <taxon>Algoriella</taxon>
    </lineage>
</organism>
<keyword evidence="2" id="KW-1185">Reference proteome</keyword>
<dbReference type="EMBL" id="FOUZ01000001">
    <property type="protein sequence ID" value="SFM60099.1"/>
    <property type="molecule type" value="Genomic_DNA"/>
</dbReference>
<name>A0A1I4S6L7_9FLAO</name>
<protein>
    <submittedName>
        <fullName evidence="1">Uncharacterized protein</fullName>
    </submittedName>
</protein>
<dbReference type="STRING" id="684065.SAMN05421738_10175"/>
<accession>A0A1I4S6L7</accession>
<evidence type="ECO:0000313" key="2">
    <source>
        <dbReference type="Proteomes" id="UP000199149"/>
    </source>
</evidence>
<dbReference type="RefSeq" id="WP_092905430.1">
    <property type="nucleotide sequence ID" value="NZ_FOUZ01000001.1"/>
</dbReference>
<dbReference type="Proteomes" id="UP000199149">
    <property type="component" value="Unassembled WGS sequence"/>
</dbReference>